<evidence type="ECO:0000313" key="2">
    <source>
        <dbReference type="Proteomes" id="UP000190648"/>
    </source>
</evidence>
<protein>
    <submittedName>
        <fullName evidence="1">Uncharacterized protein</fullName>
    </submittedName>
</protein>
<keyword evidence="2" id="KW-1185">Reference proteome</keyword>
<reference evidence="1 2" key="1">
    <citation type="submission" date="2016-02" db="EMBL/GenBank/DDBJ databases">
        <title>Band-tailed pigeon sequencing and assembly.</title>
        <authorList>
            <person name="Soares A.E."/>
            <person name="Novak B.J."/>
            <person name="Rice E.S."/>
            <person name="O'Connell B."/>
            <person name="Chang D."/>
            <person name="Weber S."/>
            <person name="Shapiro B."/>
        </authorList>
    </citation>
    <scope>NUCLEOTIDE SEQUENCE [LARGE SCALE GENOMIC DNA]</scope>
    <source>
        <strain evidence="1">BTP2013</strain>
        <tissue evidence="1">Blood</tissue>
    </source>
</reference>
<accession>A0A1V4KVI7</accession>
<name>A0A1V4KVI7_PATFA</name>
<proteinExistence type="predicted"/>
<dbReference type="EMBL" id="LSYS01001520">
    <property type="protein sequence ID" value="OPJ88509.1"/>
    <property type="molecule type" value="Genomic_DNA"/>
</dbReference>
<sequence>MLFLLQPWAGIVGTNVGCAKEPVEKKEQGSSLGLEILVLVELCCKSGLCRGGCCRNVAPGTWKTLQLCVPFLLAEDPPDPPRFIPSLVAVFYEKDEQLKSISALVC</sequence>
<evidence type="ECO:0000313" key="1">
    <source>
        <dbReference type="EMBL" id="OPJ88509.1"/>
    </source>
</evidence>
<organism evidence="1 2">
    <name type="scientific">Patagioenas fasciata monilis</name>
    <dbReference type="NCBI Taxonomy" id="372326"/>
    <lineage>
        <taxon>Eukaryota</taxon>
        <taxon>Metazoa</taxon>
        <taxon>Chordata</taxon>
        <taxon>Craniata</taxon>
        <taxon>Vertebrata</taxon>
        <taxon>Euteleostomi</taxon>
        <taxon>Archelosauria</taxon>
        <taxon>Archosauria</taxon>
        <taxon>Dinosauria</taxon>
        <taxon>Saurischia</taxon>
        <taxon>Theropoda</taxon>
        <taxon>Coelurosauria</taxon>
        <taxon>Aves</taxon>
        <taxon>Neognathae</taxon>
        <taxon>Neoaves</taxon>
        <taxon>Columbimorphae</taxon>
        <taxon>Columbiformes</taxon>
        <taxon>Columbidae</taxon>
        <taxon>Patagioenas</taxon>
    </lineage>
</organism>
<gene>
    <name evidence="1" type="ORF">AV530_003055</name>
</gene>
<dbReference type="Proteomes" id="UP000190648">
    <property type="component" value="Unassembled WGS sequence"/>
</dbReference>
<comment type="caution">
    <text evidence="1">The sequence shown here is derived from an EMBL/GenBank/DDBJ whole genome shotgun (WGS) entry which is preliminary data.</text>
</comment>
<dbReference type="AlphaFoldDB" id="A0A1V4KVI7"/>